<keyword evidence="2" id="KW-1185">Reference proteome</keyword>
<dbReference type="AlphaFoldDB" id="A0ABD1E207"/>
<comment type="caution">
    <text evidence="1">The sequence shown here is derived from an EMBL/GenBank/DDBJ whole genome shotgun (WGS) entry which is preliminary data.</text>
</comment>
<sequence>MHAQKHEMEQEAFFSYNRSFDVKCTSHNVNDKTQNTICRFPVEYYSSNFLFSIDYPTKAGTRRVPHIRRLIDRHFLHPVPPTTANKMPQRRSVVCSNTKLNIKKRRDSYYMCIYVLRCELMFTIMF</sequence>
<dbReference type="Proteomes" id="UP001566132">
    <property type="component" value="Unassembled WGS sequence"/>
</dbReference>
<gene>
    <name evidence="1" type="ORF">ABEB36_014412</name>
</gene>
<protein>
    <submittedName>
        <fullName evidence="1">Uncharacterized protein</fullName>
    </submittedName>
</protein>
<evidence type="ECO:0000313" key="1">
    <source>
        <dbReference type="EMBL" id="KAL1488608.1"/>
    </source>
</evidence>
<dbReference type="EMBL" id="JBDJPC010000013">
    <property type="protein sequence ID" value="KAL1488608.1"/>
    <property type="molecule type" value="Genomic_DNA"/>
</dbReference>
<reference evidence="1 2" key="1">
    <citation type="submission" date="2024-05" db="EMBL/GenBank/DDBJ databases">
        <title>Genetic variation in Jamaican populations of the coffee berry borer (Hypothenemus hampei).</title>
        <authorList>
            <person name="Errbii M."/>
            <person name="Myrie A."/>
        </authorList>
    </citation>
    <scope>NUCLEOTIDE SEQUENCE [LARGE SCALE GENOMIC DNA]</scope>
    <source>
        <strain evidence="1">JA-Hopewell-2020-01-JO</strain>
        <tissue evidence="1">Whole body</tissue>
    </source>
</reference>
<name>A0ABD1E207_HYPHA</name>
<accession>A0ABD1E207</accession>
<proteinExistence type="predicted"/>
<evidence type="ECO:0000313" key="2">
    <source>
        <dbReference type="Proteomes" id="UP001566132"/>
    </source>
</evidence>
<organism evidence="1 2">
    <name type="scientific">Hypothenemus hampei</name>
    <name type="common">Coffee berry borer</name>
    <dbReference type="NCBI Taxonomy" id="57062"/>
    <lineage>
        <taxon>Eukaryota</taxon>
        <taxon>Metazoa</taxon>
        <taxon>Ecdysozoa</taxon>
        <taxon>Arthropoda</taxon>
        <taxon>Hexapoda</taxon>
        <taxon>Insecta</taxon>
        <taxon>Pterygota</taxon>
        <taxon>Neoptera</taxon>
        <taxon>Endopterygota</taxon>
        <taxon>Coleoptera</taxon>
        <taxon>Polyphaga</taxon>
        <taxon>Cucujiformia</taxon>
        <taxon>Curculionidae</taxon>
        <taxon>Scolytinae</taxon>
        <taxon>Hypothenemus</taxon>
    </lineage>
</organism>